<dbReference type="NCBIfam" id="TIGR03534">
    <property type="entry name" value="RF_mod_PrmC"/>
    <property type="match status" value="1"/>
</dbReference>
<evidence type="ECO:0000256" key="2">
    <source>
        <dbReference type="ARBA" id="ARBA00022679"/>
    </source>
</evidence>
<feature type="binding site" evidence="5">
    <location>
        <begin position="131"/>
        <end position="135"/>
    </location>
    <ligand>
        <name>S-adenosyl-L-methionine</name>
        <dbReference type="ChEBI" id="CHEBI:59789"/>
    </ligand>
</feature>
<evidence type="ECO:0000259" key="6">
    <source>
        <dbReference type="Pfam" id="PF05175"/>
    </source>
</evidence>
<dbReference type="Proteomes" id="UP001597497">
    <property type="component" value="Unassembled WGS sequence"/>
</dbReference>
<dbReference type="Gene3D" id="3.40.50.150">
    <property type="entry name" value="Vaccinia Virus protein VP39"/>
    <property type="match status" value="1"/>
</dbReference>
<dbReference type="InterPro" id="IPR029063">
    <property type="entry name" value="SAM-dependent_MTases_sf"/>
</dbReference>
<evidence type="ECO:0000256" key="5">
    <source>
        <dbReference type="HAMAP-Rule" id="MF_02126"/>
    </source>
</evidence>
<comment type="caution">
    <text evidence="8">The sequence shown here is derived from an EMBL/GenBank/DDBJ whole genome shotgun (WGS) entry which is preliminary data.</text>
</comment>
<keyword evidence="2 5" id="KW-0808">Transferase</keyword>
<comment type="catalytic activity">
    <reaction evidence="4 5">
        <text>L-glutaminyl-[peptide chain release factor] + S-adenosyl-L-methionine = N(5)-methyl-L-glutaminyl-[peptide chain release factor] + S-adenosyl-L-homocysteine + H(+)</text>
        <dbReference type="Rhea" id="RHEA:42896"/>
        <dbReference type="Rhea" id="RHEA-COMP:10271"/>
        <dbReference type="Rhea" id="RHEA-COMP:10272"/>
        <dbReference type="ChEBI" id="CHEBI:15378"/>
        <dbReference type="ChEBI" id="CHEBI:30011"/>
        <dbReference type="ChEBI" id="CHEBI:57856"/>
        <dbReference type="ChEBI" id="CHEBI:59789"/>
        <dbReference type="ChEBI" id="CHEBI:61891"/>
        <dbReference type="EC" id="2.1.1.297"/>
    </reaction>
</comment>
<dbReference type="SUPFAM" id="SSF53335">
    <property type="entry name" value="S-adenosyl-L-methionine-dependent methyltransferases"/>
    <property type="match status" value="1"/>
</dbReference>
<dbReference type="CDD" id="cd02440">
    <property type="entry name" value="AdoMet_MTases"/>
    <property type="match status" value="1"/>
</dbReference>
<reference evidence="9" key="1">
    <citation type="journal article" date="2019" name="Int. J. Syst. Evol. Microbiol.">
        <title>The Global Catalogue of Microorganisms (GCM) 10K type strain sequencing project: providing services to taxonomists for standard genome sequencing and annotation.</title>
        <authorList>
            <consortium name="The Broad Institute Genomics Platform"/>
            <consortium name="The Broad Institute Genome Sequencing Center for Infectious Disease"/>
            <person name="Wu L."/>
            <person name="Ma J."/>
        </authorList>
    </citation>
    <scope>NUCLEOTIDE SEQUENCE [LARGE SCALE GENOMIC DNA]</scope>
    <source>
        <strain evidence="9">KCTC 33676</strain>
    </source>
</reference>
<dbReference type="EMBL" id="JBHUMM010000023">
    <property type="protein sequence ID" value="MFD2672085.1"/>
    <property type="molecule type" value="Genomic_DNA"/>
</dbReference>
<protein>
    <recommendedName>
        <fullName evidence="5">Release factor glutamine methyltransferase</fullName>
        <shortName evidence="5">RF MTase</shortName>
        <ecNumber evidence="5">2.1.1.297</ecNumber>
    </recommendedName>
    <alternativeName>
        <fullName evidence="5">N5-glutamine methyltransferase PrmC</fullName>
    </alternativeName>
    <alternativeName>
        <fullName evidence="5">Protein-(glutamine-N5) MTase PrmC</fullName>
    </alternativeName>
    <alternativeName>
        <fullName evidence="5">Protein-glutamine N-methyltransferase PrmC</fullName>
    </alternativeName>
</protein>
<evidence type="ECO:0000313" key="8">
    <source>
        <dbReference type="EMBL" id="MFD2672085.1"/>
    </source>
</evidence>
<dbReference type="PROSITE" id="PS00092">
    <property type="entry name" value="N6_MTASE"/>
    <property type="match status" value="1"/>
</dbReference>
<name>A0ABW5RAK1_9BACL</name>
<dbReference type="InterPro" id="IPR019874">
    <property type="entry name" value="RF_methyltr_PrmC"/>
</dbReference>
<accession>A0ABW5RAK1</accession>
<dbReference type="Pfam" id="PF05175">
    <property type="entry name" value="MTS"/>
    <property type="match status" value="1"/>
</dbReference>
<evidence type="ECO:0000256" key="3">
    <source>
        <dbReference type="ARBA" id="ARBA00022691"/>
    </source>
</evidence>
<evidence type="ECO:0000313" key="9">
    <source>
        <dbReference type="Proteomes" id="UP001597497"/>
    </source>
</evidence>
<dbReference type="EC" id="2.1.1.297" evidence="5"/>
<dbReference type="InterPro" id="IPR007848">
    <property type="entry name" value="Small_mtfrase_dom"/>
</dbReference>
<dbReference type="Gene3D" id="1.10.8.10">
    <property type="entry name" value="DNA helicase RuvA subunit, C-terminal domain"/>
    <property type="match status" value="1"/>
</dbReference>
<comment type="function">
    <text evidence="5">Methylates the class 1 translation termination release factors RF1/PrfA and RF2/PrfB on the glutamine residue of the universally conserved GGQ motif.</text>
</comment>
<proteinExistence type="inferred from homology"/>
<dbReference type="InterPro" id="IPR004556">
    <property type="entry name" value="HemK-like"/>
</dbReference>
<dbReference type="InterPro" id="IPR002052">
    <property type="entry name" value="DNA_methylase_N6_adenine_CS"/>
</dbReference>
<keyword evidence="1 5" id="KW-0489">Methyltransferase</keyword>
<dbReference type="InterPro" id="IPR050320">
    <property type="entry name" value="N5-glutamine_MTase"/>
</dbReference>
<feature type="binding site" evidence="5">
    <location>
        <begin position="200"/>
        <end position="203"/>
    </location>
    <ligand>
        <name>substrate</name>
    </ligand>
</feature>
<comment type="caution">
    <text evidence="5">Lacks conserved residue(s) required for the propagation of feature annotation.</text>
</comment>
<feature type="binding site" evidence="5">
    <location>
        <position position="154"/>
    </location>
    <ligand>
        <name>S-adenosyl-L-methionine</name>
        <dbReference type="ChEBI" id="CHEBI:59789"/>
    </ligand>
</feature>
<feature type="domain" description="Methyltransferase small" evidence="6">
    <location>
        <begin position="119"/>
        <end position="203"/>
    </location>
</feature>
<keyword evidence="9" id="KW-1185">Reference proteome</keyword>
<sequence length="295" mass="33254">MKQNLTIREAHLEASSFLMESMSTQDASHVSRLLLEHVLGWDRSQLLLHWQERFPADKWACWQEALSRKAAGEPVQYIMGEQEFYGRVFQVNPSVLIPRPETELLVEAVLLRGRQLQARLQREALRVVDIGTGSGIIPVTLKLEQPSWQIGAVDLSPAALKVAQDNADRYAIRDDIRWMEGDLLTPLIDEQAEVDMVVSNPPYIPSLDIPDLQLEVRGHEPMLALDGGDDGLTCYRKLLMQVQQLRHAPLMLAFEVGYGQAGQVGEWMTAIGYEEIETIRDLAGVDRHVIGLRTV</sequence>
<organism evidence="8 9">
    <name type="scientific">Marinicrinis sediminis</name>
    <dbReference type="NCBI Taxonomy" id="1652465"/>
    <lineage>
        <taxon>Bacteria</taxon>
        <taxon>Bacillati</taxon>
        <taxon>Bacillota</taxon>
        <taxon>Bacilli</taxon>
        <taxon>Bacillales</taxon>
        <taxon>Paenibacillaceae</taxon>
    </lineage>
</organism>
<feature type="binding site" evidence="5">
    <location>
        <position position="200"/>
    </location>
    <ligand>
        <name>S-adenosyl-L-methionine</name>
        <dbReference type="ChEBI" id="CHEBI:59789"/>
    </ligand>
</feature>
<evidence type="ECO:0000256" key="1">
    <source>
        <dbReference type="ARBA" id="ARBA00022603"/>
    </source>
</evidence>
<dbReference type="HAMAP" id="MF_02126">
    <property type="entry name" value="RF_methyltr_PrmC"/>
    <property type="match status" value="1"/>
</dbReference>
<comment type="similarity">
    <text evidence="5">Belongs to the protein N5-glutamine methyltransferase family. PrmC subfamily.</text>
</comment>
<dbReference type="PANTHER" id="PTHR18895:SF74">
    <property type="entry name" value="MTRF1L RELEASE FACTOR GLUTAMINE METHYLTRANSFERASE"/>
    <property type="match status" value="1"/>
</dbReference>
<dbReference type="NCBIfam" id="TIGR00536">
    <property type="entry name" value="hemK_fam"/>
    <property type="match status" value="1"/>
</dbReference>
<dbReference type="GO" id="GO:0032259">
    <property type="term" value="P:methylation"/>
    <property type="evidence" value="ECO:0007669"/>
    <property type="project" value="UniProtKB-KW"/>
</dbReference>
<dbReference type="PANTHER" id="PTHR18895">
    <property type="entry name" value="HEMK METHYLTRANSFERASE"/>
    <property type="match status" value="1"/>
</dbReference>
<feature type="domain" description="Release factor glutamine methyltransferase N-terminal" evidence="7">
    <location>
        <begin position="11"/>
        <end position="80"/>
    </location>
</feature>
<dbReference type="InterPro" id="IPR040758">
    <property type="entry name" value="PrmC_N"/>
</dbReference>
<dbReference type="Pfam" id="PF17827">
    <property type="entry name" value="PrmC_N"/>
    <property type="match status" value="1"/>
</dbReference>
<evidence type="ECO:0000259" key="7">
    <source>
        <dbReference type="Pfam" id="PF17827"/>
    </source>
</evidence>
<keyword evidence="3 5" id="KW-0949">S-adenosyl-L-methionine</keyword>
<gene>
    <name evidence="5 8" type="primary">prmC</name>
    <name evidence="8" type="ORF">ACFSUC_10760</name>
</gene>
<dbReference type="RefSeq" id="WP_379929585.1">
    <property type="nucleotide sequence ID" value="NZ_JBHUMM010000023.1"/>
</dbReference>
<dbReference type="GO" id="GO:0102559">
    <property type="term" value="F:peptide chain release factor N(5)-glutamine methyltransferase activity"/>
    <property type="evidence" value="ECO:0007669"/>
    <property type="project" value="UniProtKB-EC"/>
</dbReference>
<evidence type="ECO:0000256" key="4">
    <source>
        <dbReference type="ARBA" id="ARBA00048391"/>
    </source>
</evidence>